<keyword evidence="3" id="KW-0805">Transcription regulation</keyword>
<dbReference type="InterPro" id="IPR016032">
    <property type="entry name" value="Sig_transdc_resp-reg_C-effctor"/>
</dbReference>
<evidence type="ECO:0000256" key="6">
    <source>
        <dbReference type="PROSITE-ProRule" id="PRU00169"/>
    </source>
</evidence>
<name>A0A4U7BMZ0_9BACT</name>
<keyword evidence="2" id="KW-0902">Two-component regulatory system</keyword>
<dbReference type="SUPFAM" id="SSF46894">
    <property type="entry name" value="C-terminal effector domain of the bipartite response regulators"/>
    <property type="match status" value="1"/>
</dbReference>
<feature type="DNA-binding region" description="OmpR/PhoB-type" evidence="7">
    <location>
        <begin position="147"/>
        <end position="240"/>
    </location>
</feature>
<sequence>MIWLKIMYNILMEEILALFGNLTVLNVEDEEGVRRSLSANLELFFKNVYEAKDGEEALNLFYKKNPDVIFMDICIPKLNGLEVLKELRSTYKKTPIVIVSAYSEKEYFLEAIELNICKFLIKPFTKDEFLNTLKSVAKWMYEYTDDYRIILQNNVFYEPLKSSIFYNNQTSILTKKEKQVFEYLLRNKNRVVSFEELELSIYNDAENHKDALKAIIKELRKKVPDKTIENVFGIGYKCVCI</sequence>
<dbReference type="CDD" id="cd17536">
    <property type="entry name" value="REC_YesN-like"/>
    <property type="match status" value="1"/>
</dbReference>
<dbReference type="InterPro" id="IPR036388">
    <property type="entry name" value="WH-like_DNA-bd_sf"/>
</dbReference>
<keyword evidence="5" id="KW-0804">Transcription</keyword>
<dbReference type="GO" id="GO:0006355">
    <property type="term" value="P:regulation of DNA-templated transcription"/>
    <property type="evidence" value="ECO:0007669"/>
    <property type="project" value="InterPro"/>
</dbReference>
<dbReference type="GO" id="GO:0000156">
    <property type="term" value="F:phosphorelay response regulator activity"/>
    <property type="evidence" value="ECO:0007669"/>
    <property type="project" value="TreeGrafter"/>
</dbReference>
<gene>
    <name evidence="10" type="ORF">CQA69_06675</name>
</gene>
<dbReference type="Pfam" id="PF00486">
    <property type="entry name" value="Trans_reg_C"/>
    <property type="match status" value="1"/>
</dbReference>
<dbReference type="SUPFAM" id="SSF52172">
    <property type="entry name" value="CheY-like"/>
    <property type="match status" value="1"/>
</dbReference>
<evidence type="ECO:0000259" key="8">
    <source>
        <dbReference type="PROSITE" id="PS50110"/>
    </source>
</evidence>
<dbReference type="PROSITE" id="PS51755">
    <property type="entry name" value="OMPR_PHOB"/>
    <property type="match status" value="1"/>
</dbReference>
<dbReference type="Gene3D" id="1.10.10.10">
    <property type="entry name" value="Winged helix-like DNA-binding domain superfamily/Winged helix DNA-binding domain"/>
    <property type="match status" value="1"/>
</dbReference>
<feature type="domain" description="Response regulatory" evidence="8">
    <location>
        <begin position="23"/>
        <end position="137"/>
    </location>
</feature>
<evidence type="ECO:0000259" key="9">
    <source>
        <dbReference type="PROSITE" id="PS51755"/>
    </source>
</evidence>
<dbReference type="PANTHER" id="PTHR48111:SF1">
    <property type="entry name" value="TWO-COMPONENT RESPONSE REGULATOR ORR33"/>
    <property type="match status" value="1"/>
</dbReference>
<dbReference type="InterPro" id="IPR001867">
    <property type="entry name" value="OmpR/PhoB-type_DNA-bd"/>
</dbReference>
<evidence type="ECO:0000256" key="1">
    <source>
        <dbReference type="ARBA" id="ARBA00022553"/>
    </source>
</evidence>
<evidence type="ECO:0000256" key="7">
    <source>
        <dbReference type="PROSITE-ProRule" id="PRU01091"/>
    </source>
</evidence>
<dbReference type="AlphaFoldDB" id="A0A4U7BMZ0"/>
<organism evidence="10 11">
    <name type="scientific">Campylobacter estrildidarum</name>
    <dbReference type="NCBI Taxonomy" id="2510189"/>
    <lineage>
        <taxon>Bacteria</taxon>
        <taxon>Pseudomonadati</taxon>
        <taxon>Campylobacterota</taxon>
        <taxon>Epsilonproteobacteria</taxon>
        <taxon>Campylobacterales</taxon>
        <taxon>Campylobacteraceae</taxon>
        <taxon>Campylobacter</taxon>
    </lineage>
</organism>
<dbReference type="SMART" id="SM00448">
    <property type="entry name" value="REC"/>
    <property type="match status" value="1"/>
</dbReference>
<keyword evidence="4 7" id="KW-0238">DNA-binding</keyword>
<keyword evidence="1 6" id="KW-0597">Phosphoprotein</keyword>
<comment type="caution">
    <text evidence="10">The sequence shown here is derived from an EMBL/GenBank/DDBJ whole genome shotgun (WGS) entry which is preliminary data.</text>
</comment>
<dbReference type="SMART" id="SM00862">
    <property type="entry name" value="Trans_reg_C"/>
    <property type="match status" value="1"/>
</dbReference>
<evidence type="ECO:0000313" key="10">
    <source>
        <dbReference type="EMBL" id="TKX30004.1"/>
    </source>
</evidence>
<dbReference type="Gene3D" id="3.40.50.2300">
    <property type="match status" value="1"/>
</dbReference>
<dbReference type="InterPro" id="IPR039420">
    <property type="entry name" value="WalR-like"/>
</dbReference>
<dbReference type="PANTHER" id="PTHR48111">
    <property type="entry name" value="REGULATOR OF RPOS"/>
    <property type="match status" value="1"/>
</dbReference>
<proteinExistence type="predicted"/>
<evidence type="ECO:0000313" key="11">
    <source>
        <dbReference type="Proteomes" id="UP000308838"/>
    </source>
</evidence>
<evidence type="ECO:0000256" key="5">
    <source>
        <dbReference type="ARBA" id="ARBA00023163"/>
    </source>
</evidence>
<dbReference type="GO" id="GO:0005829">
    <property type="term" value="C:cytosol"/>
    <property type="evidence" value="ECO:0007669"/>
    <property type="project" value="TreeGrafter"/>
</dbReference>
<keyword evidence="11" id="KW-1185">Reference proteome</keyword>
<evidence type="ECO:0000256" key="3">
    <source>
        <dbReference type="ARBA" id="ARBA00023015"/>
    </source>
</evidence>
<dbReference type="GO" id="GO:0032993">
    <property type="term" value="C:protein-DNA complex"/>
    <property type="evidence" value="ECO:0007669"/>
    <property type="project" value="TreeGrafter"/>
</dbReference>
<feature type="modified residue" description="4-aspartylphosphate" evidence="6">
    <location>
        <position position="72"/>
    </location>
</feature>
<reference evidence="10 11" key="1">
    <citation type="submission" date="2018-05" db="EMBL/GenBank/DDBJ databases">
        <title>Novel Campyloabacter and Helicobacter Species and Strains.</title>
        <authorList>
            <person name="Mannion A.J."/>
            <person name="Shen Z."/>
            <person name="Fox J.G."/>
        </authorList>
    </citation>
    <scope>NUCLEOTIDE SEQUENCE [LARGE SCALE GENOMIC DNA]</scope>
    <source>
        <strain evidence="11">MIT17-664</strain>
    </source>
</reference>
<dbReference type="Pfam" id="PF00072">
    <property type="entry name" value="Response_reg"/>
    <property type="match status" value="1"/>
</dbReference>
<feature type="domain" description="OmpR/PhoB-type" evidence="9">
    <location>
        <begin position="147"/>
        <end position="240"/>
    </location>
</feature>
<dbReference type="PROSITE" id="PS50110">
    <property type="entry name" value="RESPONSE_REGULATORY"/>
    <property type="match status" value="1"/>
</dbReference>
<protein>
    <submittedName>
        <fullName evidence="10">DNA-binding response regulator</fullName>
    </submittedName>
</protein>
<evidence type="ECO:0000256" key="2">
    <source>
        <dbReference type="ARBA" id="ARBA00023012"/>
    </source>
</evidence>
<dbReference type="InterPro" id="IPR001789">
    <property type="entry name" value="Sig_transdc_resp-reg_receiver"/>
</dbReference>
<dbReference type="CDD" id="cd00383">
    <property type="entry name" value="trans_reg_C"/>
    <property type="match status" value="1"/>
</dbReference>
<dbReference type="InterPro" id="IPR011006">
    <property type="entry name" value="CheY-like_superfamily"/>
</dbReference>
<evidence type="ECO:0000256" key="4">
    <source>
        <dbReference type="ARBA" id="ARBA00023125"/>
    </source>
</evidence>
<accession>A0A4U7BMZ0</accession>
<dbReference type="GO" id="GO:0000976">
    <property type="term" value="F:transcription cis-regulatory region binding"/>
    <property type="evidence" value="ECO:0007669"/>
    <property type="project" value="TreeGrafter"/>
</dbReference>
<dbReference type="Proteomes" id="UP000308838">
    <property type="component" value="Unassembled WGS sequence"/>
</dbReference>
<dbReference type="EMBL" id="NXLZ01000011">
    <property type="protein sequence ID" value="TKX30004.1"/>
    <property type="molecule type" value="Genomic_DNA"/>
</dbReference>